<evidence type="ECO:0008006" key="4">
    <source>
        <dbReference type="Google" id="ProtNLM"/>
    </source>
</evidence>
<reference evidence="2 3" key="1">
    <citation type="submission" date="2017-01" db="EMBL/GenBank/DDBJ databases">
        <title>First insights into the biology of 'candidatus Vampirococcus archaeovorus'.</title>
        <authorList>
            <person name="Kizina J."/>
            <person name="Jordan S."/>
            <person name="Stueber K."/>
            <person name="Reinhardt R."/>
            <person name="Harder J."/>
        </authorList>
    </citation>
    <scope>NUCLEOTIDE SEQUENCE [LARGE SCALE GENOMIC DNA]</scope>
    <source>
        <strain evidence="2 3">LiM</strain>
    </source>
</reference>
<evidence type="ECO:0000313" key="3">
    <source>
        <dbReference type="Proteomes" id="UP000287243"/>
    </source>
</evidence>
<dbReference type="GO" id="GO:0043107">
    <property type="term" value="P:type IV pilus-dependent motility"/>
    <property type="evidence" value="ECO:0007669"/>
    <property type="project" value="InterPro"/>
</dbReference>
<accession>A0A410P4V4</accession>
<sequence length="203" mass="22790">MKTPSNEELFAFFRNLKHNPRAIMAIAACVFLLDAAFLLRGQLSQVVRLFSEARTLRNEYKNDVLDVKFGGTYKTRLETLKSEEAALEKQIPPEENVPALLETVSKYADVSSVKLTRIKPIPEVQSLTNTVVVSVAGKGETKIFREKIAISATAGFHQLGRFIAFLENAANFFDISSLEIRTDDRDYMHHVITMVIEVVVNKG</sequence>
<feature type="transmembrane region" description="Helical" evidence="1">
    <location>
        <begin position="20"/>
        <end position="39"/>
    </location>
</feature>
<keyword evidence="1" id="KW-0472">Membrane</keyword>
<dbReference type="OrthoDB" id="9802133at2"/>
<name>A0A410P4V4_VELA1</name>
<dbReference type="EMBL" id="CP019384">
    <property type="protein sequence ID" value="QAT17235.1"/>
    <property type="molecule type" value="Genomic_DNA"/>
</dbReference>
<evidence type="ECO:0000256" key="1">
    <source>
        <dbReference type="SAM" id="Phobius"/>
    </source>
</evidence>
<gene>
    <name evidence="2" type="ORF">BU251_05585</name>
</gene>
<dbReference type="Pfam" id="PF04350">
    <property type="entry name" value="PilO"/>
    <property type="match status" value="1"/>
</dbReference>
<dbReference type="InterPro" id="IPR014717">
    <property type="entry name" value="Transl_elong_EF1B/ribsomal_bS6"/>
</dbReference>
<evidence type="ECO:0000313" key="2">
    <source>
        <dbReference type="EMBL" id="QAT17235.1"/>
    </source>
</evidence>
<protein>
    <recommendedName>
        <fullName evidence="4">Pilus assembly protein, PilO</fullName>
    </recommendedName>
</protein>
<proteinExistence type="predicted"/>
<dbReference type="InterPro" id="IPR007445">
    <property type="entry name" value="PilO"/>
</dbReference>
<dbReference type="GO" id="GO:0043683">
    <property type="term" value="P:type IV pilus assembly"/>
    <property type="evidence" value="ECO:0007669"/>
    <property type="project" value="InterPro"/>
</dbReference>
<keyword evidence="1" id="KW-0812">Transmembrane</keyword>
<dbReference type="AlphaFoldDB" id="A0A410P4V4"/>
<dbReference type="Proteomes" id="UP000287243">
    <property type="component" value="Chromosome"/>
</dbReference>
<dbReference type="KEGG" id="vai:BU251_05585"/>
<dbReference type="Gene3D" id="3.30.70.60">
    <property type="match status" value="1"/>
</dbReference>
<organism evidence="2 3">
    <name type="scientific">Velamenicoccus archaeovorus</name>
    <dbReference type="NCBI Taxonomy" id="1930593"/>
    <lineage>
        <taxon>Bacteria</taxon>
        <taxon>Pseudomonadati</taxon>
        <taxon>Candidatus Omnitrophota</taxon>
        <taxon>Candidatus Velamenicoccus</taxon>
    </lineage>
</organism>
<keyword evidence="1" id="KW-1133">Transmembrane helix</keyword>
<keyword evidence="3" id="KW-1185">Reference proteome</keyword>
<dbReference type="RefSeq" id="WP_128699993.1">
    <property type="nucleotide sequence ID" value="NZ_CP019384.1"/>
</dbReference>